<feature type="compositionally biased region" description="Basic and acidic residues" evidence="2">
    <location>
        <begin position="115"/>
        <end position="124"/>
    </location>
</feature>
<feature type="compositionally biased region" description="Polar residues" evidence="2">
    <location>
        <begin position="50"/>
        <end position="62"/>
    </location>
</feature>
<keyword evidence="1" id="KW-0175">Coiled coil</keyword>
<evidence type="ECO:0000313" key="3">
    <source>
        <dbReference type="EMBL" id="KAF9669031.1"/>
    </source>
</evidence>
<evidence type="ECO:0000256" key="1">
    <source>
        <dbReference type="SAM" id="Coils"/>
    </source>
</evidence>
<feature type="region of interest" description="Disordered" evidence="2">
    <location>
        <begin position="445"/>
        <end position="465"/>
    </location>
</feature>
<feature type="compositionally biased region" description="Basic residues" evidence="2">
    <location>
        <begin position="104"/>
        <end position="114"/>
    </location>
</feature>
<comment type="caution">
    <text evidence="3">The sequence shown here is derived from an EMBL/GenBank/DDBJ whole genome shotgun (WGS) entry which is preliminary data.</text>
</comment>
<feature type="coiled-coil region" evidence="1">
    <location>
        <begin position="231"/>
        <end position="296"/>
    </location>
</feature>
<dbReference type="OrthoDB" id="670909at2759"/>
<evidence type="ECO:0008006" key="5">
    <source>
        <dbReference type="Google" id="ProtNLM"/>
    </source>
</evidence>
<evidence type="ECO:0000313" key="4">
    <source>
        <dbReference type="Proteomes" id="UP000657918"/>
    </source>
</evidence>
<evidence type="ECO:0000256" key="2">
    <source>
        <dbReference type="SAM" id="MobiDB-lite"/>
    </source>
</evidence>
<sequence>MERKEKGVEIERKGKKKVELLKSKKKLKGGMVLLVGKRAGPSTPSPTWRLVSSPSRNDNDSPIQEFLDTTTTTVSARKLCAKFWETQPQVHLSVSKMNKNLGHRRAHLSHRHQDKKAFESRTHLVDPPNSPPDQPGSVSPLRKHVTKSFLLQHHPPDGRNGNALRPLSPANCDSPMEVALYNPAVTLASSSDFRVGMGESSHTLKTSTELLKELNRIWSLEEQQVSNMLLLRALKMEMDHSQSQIKELLKEKGANRQEMDHLMKQLAEDKVIRKNMEQIKSAVHSVQEELEDERKLRKHSENLHRKLARELSEVKYSFCNALKELERERKTCFLLENLCDEFAQGISDYEQEVRSLRHKSDMDSVGREKPDRLVLHISEAWLDERMQMKLAEAENDPAEKNTIVDKLGPDIETFLQARLSIESKKDGNFEKEGITSYSRRESYPLNEAVSAPQDAADEDSTDSDSYCFELNNASKRQTIGNSKQQADNASEIQLEKTANSNSTKRMTGSRENTKFYNPAHFEVQFEDYMAGNKTRFSDRGQSELRGESQGISNIYEAKQDGQHERKTKQVVIHGLNSNYVLDTLTRNHSLSSEGDKIHPVSDFNEDACAQPVFVGHASPVRHWTSKLRSPEFVKSKCSSKLTGDLKENSLKAKLLEARLEGQKSSLRASKAVLG</sequence>
<dbReference type="InterPro" id="IPR043424">
    <property type="entry name" value="BLT-like"/>
</dbReference>
<reference evidence="3 4" key="1">
    <citation type="submission" date="2020-10" db="EMBL/GenBank/DDBJ databases">
        <title>Plant Genome Project.</title>
        <authorList>
            <person name="Zhang R.-G."/>
        </authorList>
    </citation>
    <scope>NUCLEOTIDE SEQUENCE [LARGE SCALE GENOMIC DNA]</scope>
    <source>
        <strain evidence="3">FAFU-HL-1</strain>
        <tissue evidence="3">Leaf</tissue>
    </source>
</reference>
<dbReference type="EMBL" id="JADGMS010000014">
    <property type="protein sequence ID" value="KAF9669031.1"/>
    <property type="molecule type" value="Genomic_DNA"/>
</dbReference>
<dbReference type="AlphaFoldDB" id="A0A835JGQ9"/>
<feature type="region of interest" description="Disordered" evidence="2">
    <location>
        <begin position="104"/>
        <end position="140"/>
    </location>
</feature>
<gene>
    <name evidence="3" type="ORF">SADUNF_Sadunf14G0065100</name>
</gene>
<keyword evidence="4" id="KW-1185">Reference proteome</keyword>
<feature type="region of interest" description="Disordered" evidence="2">
    <location>
        <begin position="478"/>
        <end position="511"/>
    </location>
</feature>
<organism evidence="3 4">
    <name type="scientific">Salix dunnii</name>
    <dbReference type="NCBI Taxonomy" id="1413687"/>
    <lineage>
        <taxon>Eukaryota</taxon>
        <taxon>Viridiplantae</taxon>
        <taxon>Streptophyta</taxon>
        <taxon>Embryophyta</taxon>
        <taxon>Tracheophyta</taxon>
        <taxon>Spermatophyta</taxon>
        <taxon>Magnoliopsida</taxon>
        <taxon>eudicotyledons</taxon>
        <taxon>Gunneridae</taxon>
        <taxon>Pentapetalae</taxon>
        <taxon>rosids</taxon>
        <taxon>fabids</taxon>
        <taxon>Malpighiales</taxon>
        <taxon>Salicaceae</taxon>
        <taxon>Saliceae</taxon>
        <taxon>Salix</taxon>
    </lineage>
</organism>
<name>A0A835JGQ9_9ROSI</name>
<feature type="compositionally biased region" description="Polar residues" evidence="2">
    <location>
        <begin position="478"/>
        <end position="510"/>
    </location>
</feature>
<dbReference type="Proteomes" id="UP000657918">
    <property type="component" value="Unassembled WGS sequence"/>
</dbReference>
<protein>
    <recommendedName>
        <fullName evidence="5">Intracellular protein transporter USO1-like protein</fullName>
    </recommendedName>
</protein>
<feature type="region of interest" description="Disordered" evidence="2">
    <location>
        <begin position="36"/>
        <end position="62"/>
    </location>
</feature>
<proteinExistence type="predicted"/>
<dbReference type="PANTHER" id="PTHR31071:SF9">
    <property type="entry name" value="INTRACELLULAR PROTEIN TRANSPORT PROTEIN USO1-RELATED"/>
    <property type="match status" value="1"/>
</dbReference>
<dbReference type="PANTHER" id="PTHR31071">
    <property type="entry name" value="GB|AAF24581.1"/>
    <property type="match status" value="1"/>
</dbReference>
<accession>A0A835JGQ9</accession>